<reference evidence="1" key="2">
    <citation type="journal article" date="2023" name="IMA Fungus">
        <title>Comparative genomic study of the Penicillium genus elucidates a diverse pangenome and 15 lateral gene transfer events.</title>
        <authorList>
            <person name="Petersen C."/>
            <person name="Sorensen T."/>
            <person name="Nielsen M.R."/>
            <person name="Sondergaard T.E."/>
            <person name="Sorensen J.L."/>
            <person name="Fitzpatrick D.A."/>
            <person name="Frisvad J.C."/>
            <person name="Nielsen K.L."/>
        </authorList>
    </citation>
    <scope>NUCLEOTIDE SEQUENCE</scope>
    <source>
        <strain evidence="1">IBT 30728</strain>
    </source>
</reference>
<keyword evidence="2" id="KW-1185">Reference proteome</keyword>
<sequence length="68" mass="7650">MMQTHGAETSVQYRGILTLLPATGCMDDDSWRADDGPWQSTFEFLRTTQLERVEKMAGQGRGDGRKVD</sequence>
<dbReference type="Proteomes" id="UP001148312">
    <property type="component" value="Unassembled WGS sequence"/>
</dbReference>
<dbReference type="RefSeq" id="XP_056791255.1">
    <property type="nucleotide sequence ID" value="XM_056933714.1"/>
</dbReference>
<dbReference type="AlphaFoldDB" id="A0A9X0BYI0"/>
<proteinExistence type="predicted"/>
<gene>
    <name evidence="1" type="ORF">N7539_004112</name>
</gene>
<name>A0A9X0BYI0_9EURO</name>
<dbReference type="EMBL" id="JAPWDQ010000004">
    <property type="protein sequence ID" value="KAJ5489222.1"/>
    <property type="molecule type" value="Genomic_DNA"/>
</dbReference>
<evidence type="ECO:0000313" key="2">
    <source>
        <dbReference type="Proteomes" id="UP001148312"/>
    </source>
</evidence>
<evidence type="ECO:0000313" key="1">
    <source>
        <dbReference type="EMBL" id="KAJ5489222.1"/>
    </source>
</evidence>
<reference evidence="1" key="1">
    <citation type="submission" date="2022-12" db="EMBL/GenBank/DDBJ databases">
        <authorList>
            <person name="Petersen C."/>
        </authorList>
    </citation>
    <scope>NUCLEOTIDE SEQUENCE</scope>
    <source>
        <strain evidence="1">IBT 30728</strain>
    </source>
</reference>
<dbReference type="GeneID" id="81623963"/>
<accession>A0A9X0BYI0</accession>
<comment type="caution">
    <text evidence="1">The sequence shown here is derived from an EMBL/GenBank/DDBJ whole genome shotgun (WGS) entry which is preliminary data.</text>
</comment>
<protein>
    <submittedName>
        <fullName evidence="1">Uncharacterized protein</fullName>
    </submittedName>
</protein>
<organism evidence="1 2">
    <name type="scientific">Penicillium diatomitis</name>
    <dbReference type="NCBI Taxonomy" id="2819901"/>
    <lineage>
        <taxon>Eukaryota</taxon>
        <taxon>Fungi</taxon>
        <taxon>Dikarya</taxon>
        <taxon>Ascomycota</taxon>
        <taxon>Pezizomycotina</taxon>
        <taxon>Eurotiomycetes</taxon>
        <taxon>Eurotiomycetidae</taxon>
        <taxon>Eurotiales</taxon>
        <taxon>Aspergillaceae</taxon>
        <taxon>Penicillium</taxon>
    </lineage>
</organism>